<sequence>GGTKISERNLGDIYGSLPIKEDILFRSKQIIISCGLVFPLLIGFVVSHLIRAPIPYLTGIRLLLTYLLVGTTLILTNTLLYGKFNHRYSLTVENNDHAILKLIILFLALSLTIIGYNTLIDLVITKISLPELPVTLVIAVVLYLILELISRKIFRKQSKTI</sequence>
<proteinExistence type="predicted"/>
<organism evidence="2">
    <name type="scientific">marine sediment metagenome</name>
    <dbReference type="NCBI Taxonomy" id="412755"/>
    <lineage>
        <taxon>unclassified sequences</taxon>
        <taxon>metagenomes</taxon>
        <taxon>ecological metagenomes</taxon>
    </lineage>
</organism>
<name>X1B3K7_9ZZZZ</name>
<dbReference type="EMBL" id="BART01010590">
    <property type="protein sequence ID" value="GAG89610.1"/>
    <property type="molecule type" value="Genomic_DNA"/>
</dbReference>
<protein>
    <submittedName>
        <fullName evidence="2">Uncharacterized protein</fullName>
    </submittedName>
</protein>
<keyword evidence="1" id="KW-0472">Membrane</keyword>
<feature type="transmembrane region" description="Helical" evidence="1">
    <location>
        <begin position="132"/>
        <end position="149"/>
    </location>
</feature>
<comment type="caution">
    <text evidence="2">The sequence shown here is derived from an EMBL/GenBank/DDBJ whole genome shotgun (WGS) entry which is preliminary data.</text>
</comment>
<feature type="transmembrane region" description="Helical" evidence="1">
    <location>
        <begin position="62"/>
        <end position="81"/>
    </location>
</feature>
<keyword evidence="1" id="KW-1133">Transmembrane helix</keyword>
<keyword evidence="1" id="KW-0812">Transmembrane</keyword>
<reference evidence="2" key="1">
    <citation type="journal article" date="2014" name="Front. Microbiol.">
        <title>High frequency of phylogenetically diverse reductive dehalogenase-homologous genes in deep subseafloor sedimentary metagenomes.</title>
        <authorList>
            <person name="Kawai M."/>
            <person name="Futagami T."/>
            <person name="Toyoda A."/>
            <person name="Takaki Y."/>
            <person name="Nishi S."/>
            <person name="Hori S."/>
            <person name="Arai W."/>
            <person name="Tsubouchi T."/>
            <person name="Morono Y."/>
            <person name="Uchiyama I."/>
            <person name="Ito T."/>
            <person name="Fujiyama A."/>
            <person name="Inagaki F."/>
            <person name="Takami H."/>
        </authorList>
    </citation>
    <scope>NUCLEOTIDE SEQUENCE</scope>
    <source>
        <strain evidence="2">Expedition CK06-06</strain>
    </source>
</reference>
<feature type="transmembrane region" description="Helical" evidence="1">
    <location>
        <begin position="30"/>
        <end position="50"/>
    </location>
</feature>
<accession>X1B3K7</accession>
<feature type="non-terminal residue" evidence="2">
    <location>
        <position position="1"/>
    </location>
</feature>
<feature type="transmembrane region" description="Helical" evidence="1">
    <location>
        <begin position="102"/>
        <end position="120"/>
    </location>
</feature>
<gene>
    <name evidence="2" type="ORF">S01H4_22955</name>
</gene>
<dbReference type="AlphaFoldDB" id="X1B3K7"/>
<evidence type="ECO:0000256" key="1">
    <source>
        <dbReference type="SAM" id="Phobius"/>
    </source>
</evidence>
<evidence type="ECO:0000313" key="2">
    <source>
        <dbReference type="EMBL" id="GAG89610.1"/>
    </source>
</evidence>